<dbReference type="Gene3D" id="1.10.3170.10">
    <property type="entry name" value="Recbcd, chain B, domain 2"/>
    <property type="match status" value="1"/>
</dbReference>
<keyword evidence="12 15" id="KW-0413">Isomerase</keyword>
<feature type="region of interest" description="DNA-binding and helicase activity, interacts with RecC" evidence="15">
    <location>
        <begin position="1"/>
        <end position="851"/>
    </location>
</feature>
<evidence type="ECO:0000313" key="21">
    <source>
        <dbReference type="Proteomes" id="UP001214992"/>
    </source>
</evidence>
<keyword evidence="4 15" id="KW-0227">DNA damage</keyword>
<feature type="domain" description="UvrD-like helicase C-terminal" evidence="19">
    <location>
        <begin position="474"/>
        <end position="741"/>
    </location>
</feature>
<dbReference type="GO" id="GO:0000724">
    <property type="term" value="P:double-strand break repair via homologous recombination"/>
    <property type="evidence" value="ECO:0007669"/>
    <property type="project" value="UniProtKB-UniRule"/>
</dbReference>
<evidence type="ECO:0000256" key="15">
    <source>
        <dbReference type="HAMAP-Rule" id="MF_01485"/>
    </source>
</evidence>
<evidence type="ECO:0000256" key="14">
    <source>
        <dbReference type="ARBA" id="ARBA00048988"/>
    </source>
</evidence>
<dbReference type="PANTHER" id="PTHR11070">
    <property type="entry name" value="UVRD / RECB / PCRA DNA HELICASE FAMILY MEMBER"/>
    <property type="match status" value="1"/>
</dbReference>
<dbReference type="InterPro" id="IPR027417">
    <property type="entry name" value="P-loop_NTPase"/>
</dbReference>
<accession>A0AAX3N892</accession>
<feature type="binding site" evidence="15">
    <location>
        <position position="937"/>
    </location>
    <ligand>
        <name>Mg(2+)</name>
        <dbReference type="ChEBI" id="CHEBI:18420"/>
    </ligand>
</feature>
<evidence type="ECO:0000256" key="8">
    <source>
        <dbReference type="ARBA" id="ARBA00022840"/>
    </source>
</evidence>
<evidence type="ECO:0000259" key="18">
    <source>
        <dbReference type="PROSITE" id="PS51198"/>
    </source>
</evidence>
<dbReference type="PROSITE" id="PS51217">
    <property type="entry name" value="UVRD_HELICASE_CTER"/>
    <property type="match status" value="1"/>
</dbReference>
<dbReference type="InterPro" id="IPR011335">
    <property type="entry name" value="Restrct_endonuc-II-like"/>
</dbReference>
<keyword evidence="5 15" id="KW-0378">Hydrolase</keyword>
<keyword evidence="3 15" id="KW-0547">Nucleotide-binding</keyword>
<dbReference type="GO" id="GO:0003677">
    <property type="term" value="F:DNA binding"/>
    <property type="evidence" value="ECO:0007669"/>
    <property type="project" value="UniProtKB-UniRule"/>
</dbReference>
<keyword evidence="9 15" id="KW-0460">Magnesium</keyword>
<evidence type="ECO:0000256" key="7">
    <source>
        <dbReference type="ARBA" id="ARBA00022839"/>
    </source>
</evidence>
<comment type="domain">
    <text evidence="15">The N-terminal DNA-binding domain is a ssDNA-dependent ATPase and has ATP-dependent 3'-5' helicase function. This domain interacts with RecC.</text>
</comment>
<comment type="subunit">
    <text evidence="15">Heterotrimer of RecB, RecC and RecD. All subunits contribute to DNA-binding. Interacts with RecA.</text>
</comment>
<dbReference type="Gene3D" id="3.40.50.300">
    <property type="entry name" value="P-loop containing nucleotide triphosphate hydrolases"/>
    <property type="match status" value="2"/>
</dbReference>
<comment type="catalytic activity">
    <reaction evidence="13 15">
        <text>Couples ATP hydrolysis with the unwinding of duplex DNA by translocating in the 3'-5' direction.</text>
        <dbReference type="EC" id="5.6.2.4"/>
    </reaction>
</comment>
<evidence type="ECO:0000256" key="11">
    <source>
        <dbReference type="ARBA" id="ARBA00023204"/>
    </source>
</evidence>
<dbReference type="InterPro" id="IPR011604">
    <property type="entry name" value="PDDEXK-like_dom_sf"/>
</dbReference>
<evidence type="ECO:0000313" key="20">
    <source>
        <dbReference type="EMBL" id="WDI78679.1"/>
    </source>
</evidence>
<evidence type="ECO:0000256" key="5">
    <source>
        <dbReference type="ARBA" id="ARBA00022801"/>
    </source>
</evidence>
<keyword evidence="11 15" id="KW-0234">DNA repair</keyword>
<dbReference type="Pfam" id="PF00580">
    <property type="entry name" value="UvrD-helicase"/>
    <property type="match status" value="1"/>
</dbReference>
<dbReference type="AlphaFoldDB" id="A0AAX3N892"/>
<evidence type="ECO:0000256" key="16">
    <source>
        <dbReference type="PROSITE-ProRule" id="PRU00560"/>
    </source>
</evidence>
<feature type="binding site" evidence="15">
    <location>
        <position position="1048"/>
    </location>
    <ligand>
        <name>Mg(2+)</name>
        <dbReference type="ChEBI" id="CHEBI:18420"/>
    </ligand>
</feature>
<dbReference type="HAMAP" id="MF_01485">
    <property type="entry name" value="RecB"/>
    <property type="match status" value="1"/>
</dbReference>
<comment type="cofactor">
    <cofactor evidence="15">
        <name>Mg(2+)</name>
        <dbReference type="ChEBI" id="CHEBI:18420"/>
    </cofactor>
    <text evidence="15">Binds 1 Mg(2+) ion per subunit.</text>
</comment>
<dbReference type="GO" id="GO:0005829">
    <property type="term" value="C:cytosol"/>
    <property type="evidence" value="ECO:0007669"/>
    <property type="project" value="TreeGrafter"/>
</dbReference>
<evidence type="ECO:0000256" key="17">
    <source>
        <dbReference type="SAM" id="Coils"/>
    </source>
</evidence>
<keyword evidence="10 15" id="KW-0238">DNA-binding</keyword>
<feature type="domain" description="UvrD-like helicase ATP-binding" evidence="18">
    <location>
        <begin position="1"/>
        <end position="444"/>
    </location>
</feature>
<evidence type="ECO:0000256" key="1">
    <source>
        <dbReference type="ARBA" id="ARBA00022722"/>
    </source>
</evidence>
<organism evidence="20 21">
    <name type="scientific">Candidatus Purcelliella pentastirinorum</name>
    <dbReference type="NCBI Taxonomy" id="472834"/>
    <lineage>
        <taxon>Bacteria</taxon>
        <taxon>Pseudomonadati</taxon>
        <taxon>Pseudomonadota</taxon>
        <taxon>Gammaproteobacteria</taxon>
        <taxon>Enterobacterales</taxon>
        <taxon>Enterobacteriaceae</taxon>
        <taxon>Candidatus Purcelliella</taxon>
    </lineage>
</organism>
<dbReference type="EC" id="5.6.2.4" evidence="15"/>
<feature type="coiled-coil region" evidence="17">
    <location>
        <begin position="703"/>
        <end position="730"/>
    </location>
</feature>
<comment type="miscellaneous">
    <text evidence="15">In the RecBCD complex, RecB has a slow 3'-5' helicase, an exonuclease activity and loads RecA onto ssDNA, RecD has a fast 5'-3' helicase activity, while RecC stimulates the ATPase and processivity of the RecB helicase and contributes to recognition of the Chi site.</text>
</comment>
<dbReference type="Proteomes" id="UP001214992">
    <property type="component" value="Chromosome"/>
</dbReference>
<evidence type="ECO:0000256" key="10">
    <source>
        <dbReference type="ARBA" id="ARBA00023125"/>
    </source>
</evidence>
<dbReference type="EC" id="3.1.11.5" evidence="15"/>
<dbReference type="GO" id="GO:0008854">
    <property type="term" value="F:exodeoxyribonuclease V activity"/>
    <property type="evidence" value="ECO:0007669"/>
    <property type="project" value="UniProtKB-EC"/>
</dbReference>
<name>A0AAX3N892_9ENTR</name>
<dbReference type="PANTHER" id="PTHR11070:SF23">
    <property type="entry name" value="RECBCD ENZYME SUBUNIT RECB"/>
    <property type="match status" value="1"/>
</dbReference>
<dbReference type="GO" id="GO:0005524">
    <property type="term" value="F:ATP binding"/>
    <property type="evidence" value="ECO:0007669"/>
    <property type="project" value="UniProtKB-UniRule"/>
</dbReference>
<dbReference type="Gene3D" id="1.10.486.10">
    <property type="entry name" value="PCRA, domain 4"/>
    <property type="match status" value="1"/>
</dbReference>
<keyword evidence="7 15" id="KW-0269">Exonuclease</keyword>
<dbReference type="GO" id="GO:0043138">
    <property type="term" value="F:3'-5' DNA helicase activity"/>
    <property type="evidence" value="ECO:0007669"/>
    <property type="project" value="UniProtKB-UniRule"/>
</dbReference>
<feature type="active site" description="For nuclease activity" evidence="15">
    <location>
        <position position="1061"/>
    </location>
</feature>
<dbReference type="Gene3D" id="3.90.320.10">
    <property type="match status" value="1"/>
</dbReference>
<reference evidence="20" key="1">
    <citation type="submission" date="2022-11" db="EMBL/GenBank/DDBJ databases">
        <title>Genomic comparisons reveal selection pressure and functional variation between nutritional endosymbionts of cave-adapted and epigean Hawaiian planthoppers.</title>
        <authorList>
            <person name="Gossett J.M."/>
            <person name="Porter M.L."/>
            <person name="Vasquez Y."/>
            <person name="Bennett G.M."/>
            <person name="Chong R.A."/>
        </authorList>
    </citation>
    <scope>NUCLEOTIDE SEQUENCE</scope>
    <source>
        <strain evidence="20">OPOL2</strain>
    </source>
</reference>
<dbReference type="SUPFAM" id="SSF52980">
    <property type="entry name" value="Restriction endonuclease-like"/>
    <property type="match status" value="1"/>
</dbReference>
<feature type="binding site" evidence="16">
    <location>
        <begin position="17"/>
        <end position="24"/>
    </location>
    <ligand>
        <name>ATP</name>
        <dbReference type="ChEBI" id="CHEBI:30616"/>
    </ligand>
</feature>
<dbReference type="GO" id="GO:0009338">
    <property type="term" value="C:exodeoxyribonuclease V complex"/>
    <property type="evidence" value="ECO:0007669"/>
    <property type="project" value="TreeGrafter"/>
</dbReference>
<dbReference type="PROSITE" id="PS51198">
    <property type="entry name" value="UVRD_HELICASE_ATP_BIND"/>
    <property type="match status" value="1"/>
</dbReference>
<comment type="domain">
    <text evidence="15">The C-terminal domain has nuclease activity and interacts with RecD. It interacts with RecA, facilitating its loading onto ssDNA.</text>
</comment>
<dbReference type="EMBL" id="CP110496">
    <property type="protein sequence ID" value="WDI78679.1"/>
    <property type="molecule type" value="Genomic_DNA"/>
</dbReference>
<proteinExistence type="inferred from homology"/>
<keyword evidence="2 15" id="KW-0479">Metal-binding</keyword>
<keyword evidence="1 15" id="KW-0540">Nuclease</keyword>
<dbReference type="InterPro" id="IPR014017">
    <property type="entry name" value="DNA_helicase_UvrD-like_C"/>
</dbReference>
<comment type="similarity">
    <text evidence="15">Belongs to the helicase family. UvrD subfamily.</text>
</comment>
<dbReference type="GO" id="GO:0000287">
    <property type="term" value="F:magnesium ion binding"/>
    <property type="evidence" value="ECO:0007669"/>
    <property type="project" value="UniProtKB-UniRule"/>
</dbReference>
<dbReference type="CDD" id="cd22352">
    <property type="entry name" value="RecB_C-like"/>
    <property type="match status" value="1"/>
</dbReference>
<feature type="binding site" evidence="15">
    <location>
        <position position="1061"/>
    </location>
    <ligand>
        <name>Mg(2+)</name>
        <dbReference type="ChEBI" id="CHEBI:18420"/>
    </ligand>
</feature>
<dbReference type="Pfam" id="PF13361">
    <property type="entry name" value="UvrD_C"/>
    <property type="match status" value="1"/>
</dbReference>
<evidence type="ECO:0000256" key="2">
    <source>
        <dbReference type="ARBA" id="ARBA00022723"/>
    </source>
</evidence>
<comment type="function">
    <text evidence="15">A helicase/nuclease that prepares dsDNA breaks (DSB) for recombinational DNA repair. Binds to DSBs and unwinds DNA via a highly rapid and processive ATP-dependent bidirectional helicase activity. Unwinds dsDNA until it encounters a Chi (crossover hotspot instigator) sequence from the 3' direction. Cuts ssDNA a few nucleotides 3' to the Chi site. The properties and activities of the enzyme are changed at Chi. The Chi-altered holoenzyme produces a long 3'-ssDNA overhang and facilitates RecA-binding to the ssDNA for homologous DNA recombination and repair. Holoenzyme degrades any linearized DNA that is unable to undergo homologous recombination. In the holoenzyme this subunit contributes ATPase, 3'-5' helicase, exonuclease activity and loads RecA onto ssDNA.</text>
</comment>
<keyword evidence="8 15" id="KW-0067">ATP-binding</keyword>
<feature type="region of interest" description="Nuclease activity, interacts with RecD and RecA" evidence="15">
    <location>
        <begin position="890"/>
        <end position="1153"/>
    </location>
</feature>
<keyword evidence="17" id="KW-0175">Coiled coil</keyword>
<keyword evidence="6 15" id="KW-0347">Helicase</keyword>
<evidence type="ECO:0000256" key="6">
    <source>
        <dbReference type="ARBA" id="ARBA00022806"/>
    </source>
</evidence>
<evidence type="ECO:0000256" key="12">
    <source>
        <dbReference type="ARBA" id="ARBA00023235"/>
    </source>
</evidence>
<comment type="catalytic activity">
    <reaction evidence="14 15">
        <text>ATP + H2O = ADP + phosphate + H(+)</text>
        <dbReference type="Rhea" id="RHEA:13065"/>
        <dbReference type="ChEBI" id="CHEBI:15377"/>
        <dbReference type="ChEBI" id="CHEBI:15378"/>
        <dbReference type="ChEBI" id="CHEBI:30616"/>
        <dbReference type="ChEBI" id="CHEBI:43474"/>
        <dbReference type="ChEBI" id="CHEBI:456216"/>
        <dbReference type="EC" id="5.6.2.4"/>
    </reaction>
</comment>
<dbReference type="InterPro" id="IPR000212">
    <property type="entry name" value="DNA_helicase_UvrD/REP"/>
</dbReference>
<dbReference type="RefSeq" id="WP_274360705.1">
    <property type="nucleotide sequence ID" value="NZ_CP110496.1"/>
</dbReference>
<dbReference type="NCBIfam" id="TIGR00609">
    <property type="entry name" value="recB"/>
    <property type="match status" value="1"/>
</dbReference>
<protein>
    <recommendedName>
        <fullName evidence="15">RecBCD enzyme subunit RecB</fullName>
        <ecNumber evidence="15">3.1.11.5</ecNumber>
        <ecNumber evidence="15">5.6.2.4</ecNumber>
    </recommendedName>
    <alternativeName>
        <fullName evidence="15">DNA 3'-5' helicase subunit RecB</fullName>
    </alternativeName>
    <alternativeName>
        <fullName evidence="15">Exonuclease V subunit RecB</fullName>
        <shortName evidence="15">ExoV subunit RecB</shortName>
    </alternativeName>
    <alternativeName>
        <fullName evidence="15">Helicase/nuclease RecBCD subunit RecB</fullName>
    </alternativeName>
</protein>
<sequence>MLNIFNIPLKGKILIESSAGTGKTFTIIITYIRLILGINTKNLYKKPLSVKKILILTYTNYGSLEIKKKIYENINILLRSCIEKKCSNDILLKIFKKIKNFKTSIKILLKAKKQINNAPICTIHVFCKKILETYALELSIPFKYKLLKNKSILHEQSVINFWRKYFYKLEFNIVKYIIYKIKTPKNLSKIISPWLDGELPRFENIQIKKESILSKKFQEIIKTIEKIKTEWNKNKNKIISIILSSKVNKKIYNKKNLLIWFDKVTDWVYDKNTIEFMPKILKYFRISIINKNQEIKKINKYKVFHFIEELFNKEISLYYHIISFAIIKTREIIKKEKINKNLISFDDLISIINTSIKNKNFEKISKKINKDYPVTIIDEFQDTDYCQYKIFDNIYNKKKKFTLLLVGDPKQAIYDFRNADIFSYIKITSKISKKFNLITNWRSSPSIVENINKIFSIKKNPFVLDMILFTQSKYNKKNSNLSFLLNKKKQPAIKIWYIKNNELNYFNNKILIAQKCAYEICSWLKYSKKNKSCIVNKIKISKPLCASDIAILVKNNKEAKIICKIFKKNNLQTFYLSNNNNVYSTIEAKEILLILKTIINPENINILKSSLVTNIINFNIFELSKIEKNKNLYYTFIKKFKFYYEIWKKFGIISLFNMILSDFNIIKKNNIIHNDEQKIINILHIGELLHKIYYETHNTNNIINYLEKRINNTEKTKKNEQIRYNNINNKIKVMTIHKSKGLEFPIVWIPFITNNNKINRNIYHDRNNFNKILNLQKNKKKLIEEEILSENIRKFYVALTRAICNCNIIIISTKKKKEINLNNQNELNYLINDKNELNFKKNLINFQKKFSKNKINISYFKNKKNINYNEENLIKKKEKIYYLKHILKNDTLINSFSSIKKEKLKNKNLYIKNNIKKNKILTPHNFPRGKYYGNFLHKLLENIDFNKPLNYNFINKIIKNIELNKNWTPIIISWLKNILNKKLNKKNICLSKIKKNEYKKELRFYIKIKKNITKKIFNKIICCYDNISSKSTKLKFNKLSGILTGSIDMIFNWQNKYYLIDYKSNWLGYSDKSYSQIKLKNTIIQYRYDLQYNIYALALHKYLKQKIKNYKFKTNFGGIFYLFIRGINNNNKNGIFFKKIKFDFINEFNNFFK</sequence>
<dbReference type="InterPro" id="IPR014016">
    <property type="entry name" value="UvrD-like_ATP-bd"/>
</dbReference>
<evidence type="ECO:0000256" key="4">
    <source>
        <dbReference type="ARBA" id="ARBA00022763"/>
    </source>
</evidence>
<gene>
    <name evidence="15 20" type="primary">recB</name>
    <name evidence="20" type="ORF">ONB71_00875</name>
</gene>
<dbReference type="InterPro" id="IPR004586">
    <property type="entry name" value="RecB"/>
</dbReference>
<evidence type="ECO:0000256" key="13">
    <source>
        <dbReference type="ARBA" id="ARBA00034617"/>
    </source>
</evidence>
<evidence type="ECO:0000256" key="3">
    <source>
        <dbReference type="ARBA" id="ARBA00022741"/>
    </source>
</evidence>
<comment type="catalytic activity">
    <reaction evidence="15">
        <text>Exonucleolytic cleavage (in the presence of ATP) in either 5'- to 3'- or 3'- to 5'-direction to yield 5'-phosphooligonucleotides.</text>
        <dbReference type="EC" id="3.1.11.5"/>
    </reaction>
</comment>
<dbReference type="SUPFAM" id="SSF52540">
    <property type="entry name" value="P-loop containing nucleoside triphosphate hydrolases"/>
    <property type="match status" value="1"/>
</dbReference>
<evidence type="ECO:0000259" key="19">
    <source>
        <dbReference type="PROSITE" id="PS51217"/>
    </source>
</evidence>
<evidence type="ECO:0000256" key="9">
    <source>
        <dbReference type="ARBA" id="ARBA00022842"/>
    </source>
</evidence>